<feature type="domain" description="DUF3291" evidence="1">
    <location>
        <begin position="6"/>
        <end position="141"/>
    </location>
</feature>
<dbReference type="EMBL" id="JACJII010000001">
    <property type="protein sequence ID" value="MBA9006034.1"/>
    <property type="molecule type" value="Genomic_DNA"/>
</dbReference>
<organism evidence="2 3">
    <name type="scientific">Thermomonospora cellulosilytica</name>
    <dbReference type="NCBI Taxonomy" id="1411118"/>
    <lineage>
        <taxon>Bacteria</taxon>
        <taxon>Bacillati</taxon>
        <taxon>Actinomycetota</taxon>
        <taxon>Actinomycetes</taxon>
        <taxon>Streptosporangiales</taxon>
        <taxon>Thermomonosporaceae</taxon>
        <taxon>Thermomonospora</taxon>
    </lineage>
</organism>
<dbReference type="InterPro" id="IPR021708">
    <property type="entry name" value="DUF3291"/>
</dbReference>
<name>A0A7W3N210_9ACTN</name>
<reference evidence="2 3" key="1">
    <citation type="submission" date="2020-08" db="EMBL/GenBank/DDBJ databases">
        <title>Sequencing the genomes of 1000 actinobacteria strains.</title>
        <authorList>
            <person name="Klenk H.-P."/>
        </authorList>
    </citation>
    <scope>NUCLEOTIDE SEQUENCE [LARGE SCALE GENOMIC DNA]</scope>
    <source>
        <strain evidence="2 3">DSM 45823</strain>
    </source>
</reference>
<dbReference type="Pfam" id="PF11695">
    <property type="entry name" value="DUF3291"/>
    <property type="match status" value="1"/>
</dbReference>
<accession>A0A7W3N210</accession>
<proteinExistence type="predicted"/>
<gene>
    <name evidence="2" type="ORF">HNR21_004916</name>
</gene>
<dbReference type="SUPFAM" id="SSF54909">
    <property type="entry name" value="Dimeric alpha+beta barrel"/>
    <property type="match status" value="1"/>
</dbReference>
<sequence length="160" mass="18558">MTDFHLAQFNIARLKAPLDDPSMTGFLELRDPLNALADGDPGFVWRPVSPVDGADEWPYGPDILINYSVWRSREALWEYAYRSGHLEAMRRRREWFDRVAETYQVLWWIPAGHRPGPDECVDRLELLRREGPTPRAFTFRDHYTAEEAARAEAEQAARVG</sequence>
<comment type="caution">
    <text evidence="2">The sequence shown here is derived from an EMBL/GenBank/DDBJ whole genome shotgun (WGS) entry which is preliminary data.</text>
</comment>
<evidence type="ECO:0000313" key="2">
    <source>
        <dbReference type="EMBL" id="MBA9006034.1"/>
    </source>
</evidence>
<dbReference type="InterPro" id="IPR011008">
    <property type="entry name" value="Dimeric_a/b-barrel"/>
</dbReference>
<evidence type="ECO:0000259" key="1">
    <source>
        <dbReference type="Pfam" id="PF11695"/>
    </source>
</evidence>
<evidence type="ECO:0000313" key="3">
    <source>
        <dbReference type="Proteomes" id="UP000539313"/>
    </source>
</evidence>
<dbReference type="AlphaFoldDB" id="A0A7W3N210"/>
<keyword evidence="3" id="KW-1185">Reference proteome</keyword>
<protein>
    <recommendedName>
        <fullName evidence="1">DUF3291 domain-containing protein</fullName>
    </recommendedName>
</protein>
<dbReference type="Proteomes" id="UP000539313">
    <property type="component" value="Unassembled WGS sequence"/>
</dbReference>
<dbReference type="RefSeq" id="WP_182707074.1">
    <property type="nucleotide sequence ID" value="NZ_JACJII010000001.1"/>
</dbReference>